<evidence type="ECO:0000313" key="1">
    <source>
        <dbReference type="EMBL" id="TQJ09240.1"/>
    </source>
</evidence>
<dbReference type="EMBL" id="VFMN01000001">
    <property type="protein sequence ID" value="TQJ09240.1"/>
    <property type="molecule type" value="Genomic_DNA"/>
</dbReference>
<gene>
    <name evidence="1" type="ORF">FB458_2350</name>
</gene>
<keyword evidence="2" id="KW-1185">Reference proteome</keyword>
<organism evidence="1 2">
    <name type="scientific">Lapillicoccus jejuensis</name>
    <dbReference type="NCBI Taxonomy" id="402171"/>
    <lineage>
        <taxon>Bacteria</taxon>
        <taxon>Bacillati</taxon>
        <taxon>Actinomycetota</taxon>
        <taxon>Actinomycetes</taxon>
        <taxon>Micrococcales</taxon>
        <taxon>Intrasporangiaceae</taxon>
        <taxon>Lapillicoccus</taxon>
    </lineage>
</organism>
<protein>
    <submittedName>
        <fullName evidence="1">Uncharacterized protein</fullName>
    </submittedName>
</protein>
<dbReference type="Proteomes" id="UP000317893">
    <property type="component" value="Unassembled WGS sequence"/>
</dbReference>
<proteinExistence type="predicted"/>
<evidence type="ECO:0000313" key="2">
    <source>
        <dbReference type="Proteomes" id="UP000317893"/>
    </source>
</evidence>
<sequence>MAAVRQRIDLDAAAEELRRRAASWRENGLHVGDLTWADGQTTVHPVTTDRGAVRGDYSVGVAVRRGEREGILVLYGGGWCDLIVWSGRPGDAAVDEVPGWQDWLDLQAFSRVVDRFEALLLE</sequence>
<accession>A0A542E1M2</accession>
<reference evidence="1 2" key="1">
    <citation type="submission" date="2019-06" db="EMBL/GenBank/DDBJ databases">
        <title>Sequencing the genomes of 1000 actinobacteria strains.</title>
        <authorList>
            <person name="Klenk H.-P."/>
        </authorList>
    </citation>
    <scope>NUCLEOTIDE SEQUENCE [LARGE SCALE GENOMIC DNA]</scope>
    <source>
        <strain evidence="1 2">DSM 18607</strain>
    </source>
</reference>
<name>A0A542E1M2_9MICO</name>
<comment type="caution">
    <text evidence="1">The sequence shown here is derived from an EMBL/GenBank/DDBJ whole genome shotgun (WGS) entry which is preliminary data.</text>
</comment>
<dbReference type="AlphaFoldDB" id="A0A542E1M2"/>